<evidence type="ECO:0000313" key="1">
    <source>
        <dbReference type="EMBL" id="KAJ8684503.1"/>
    </source>
</evidence>
<sequence>MEPNSCIRKRFTVLSSICLPNSHHTHFVTAFEATVIGCFSDRITDLDLDECVDKLAQALISAQVSQTLKIHVILNYLEHCLHLLKSGLGTWSEQDGDSIHWEFLKHWNRYEVNSMQSPSYAEKLKEAVVEFSSQHLK</sequence>
<gene>
    <name evidence="1" type="ORF">QAD02_020295</name>
</gene>
<dbReference type="Proteomes" id="UP001239111">
    <property type="component" value="Chromosome 1"/>
</dbReference>
<accession>A0ACC2PM37</accession>
<name>A0ACC2PM37_9HYME</name>
<comment type="caution">
    <text evidence="1">The sequence shown here is derived from an EMBL/GenBank/DDBJ whole genome shotgun (WGS) entry which is preliminary data.</text>
</comment>
<evidence type="ECO:0000313" key="2">
    <source>
        <dbReference type="Proteomes" id="UP001239111"/>
    </source>
</evidence>
<proteinExistence type="predicted"/>
<keyword evidence="2" id="KW-1185">Reference proteome</keyword>
<dbReference type="EMBL" id="CM056741">
    <property type="protein sequence ID" value="KAJ8684503.1"/>
    <property type="molecule type" value="Genomic_DNA"/>
</dbReference>
<reference evidence="1" key="1">
    <citation type="submission" date="2023-04" db="EMBL/GenBank/DDBJ databases">
        <title>A chromosome-level genome assembly of the parasitoid wasp Eretmocerus hayati.</title>
        <authorList>
            <person name="Zhong Y."/>
            <person name="Liu S."/>
            <person name="Liu Y."/>
        </authorList>
    </citation>
    <scope>NUCLEOTIDE SEQUENCE</scope>
    <source>
        <strain evidence="1">ZJU_SS_LIU_2023</strain>
    </source>
</reference>
<organism evidence="1 2">
    <name type="scientific">Eretmocerus hayati</name>
    <dbReference type="NCBI Taxonomy" id="131215"/>
    <lineage>
        <taxon>Eukaryota</taxon>
        <taxon>Metazoa</taxon>
        <taxon>Ecdysozoa</taxon>
        <taxon>Arthropoda</taxon>
        <taxon>Hexapoda</taxon>
        <taxon>Insecta</taxon>
        <taxon>Pterygota</taxon>
        <taxon>Neoptera</taxon>
        <taxon>Endopterygota</taxon>
        <taxon>Hymenoptera</taxon>
        <taxon>Apocrita</taxon>
        <taxon>Proctotrupomorpha</taxon>
        <taxon>Chalcidoidea</taxon>
        <taxon>Aphelinidae</taxon>
        <taxon>Aphelininae</taxon>
        <taxon>Eretmocerus</taxon>
    </lineage>
</organism>
<protein>
    <submittedName>
        <fullName evidence="1">Uncharacterized protein</fullName>
    </submittedName>
</protein>